<dbReference type="AlphaFoldDB" id="D1W2Q6"/>
<dbReference type="EMBL" id="ADEG01000009">
    <property type="protein sequence ID" value="EFA93200.1"/>
    <property type="molecule type" value="Genomic_DNA"/>
</dbReference>
<evidence type="ECO:0000313" key="2">
    <source>
        <dbReference type="Proteomes" id="UP000005283"/>
    </source>
</evidence>
<reference evidence="1 2" key="1">
    <citation type="submission" date="2009-12" db="EMBL/GenBank/DDBJ databases">
        <title>Genome Sequence of Prevotella buccalis ATCC 35310.</title>
        <authorList>
            <person name="Durkin A.S."/>
            <person name="Madupu R."/>
            <person name="Torralba M."/>
            <person name="Methe B."/>
            <person name="Sutton G."/>
            <person name="Strausberg R.L."/>
            <person name="Nelson K.E."/>
        </authorList>
    </citation>
    <scope>NUCLEOTIDE SEQUENCE [LARGE SCALE GENOMIC DNA]</scope>
    <source>
        <strain evidence="1 2">ATCC 35310</strain>
    </source>
</reference>
<organism evidence="1 2">
    <name type="scientific">Hoylesella buccalis ATCC 35310</name>
    <dbReference type="NCBI Taxonomy" id="679190"/>
    <lineage>
        <taxon>Bacteria</taxon>
        <taxon>Pseudomonadati</taxon>
        <taxon>Bacteroidota</taxon>
        <taxon>Bacteroidia</taxon>
        <taxon>Bacteroidales</taxon>
        <taxon>Prevotellaceae</taxon>
        <taxon>Hoylesella</taxon>
    </lineage>
</organism>
<dbReference type="Proteomes" id="UP000005283">
    <property type="component" value="Unassembled WGS sequence"/>
</dbReference>
<proteinExistence type="predicted"/>
<name>D1W2Q6_9BACT</name>
<keyword evidence="2" id="KW-1185">Reference proteome</keyword>
<comment type="caution">
    <text evidence="1">The sequence shown here is derived from an EMBL/GenBank/DDBJ whole genome shotgun (WGS) entry which is preliminary data.</text>
</comment>
<protein>
    <submittedName>
        <fullName evidence="1">Uncharacterized protein</fullName>
    </submittedName>
</protein>
<gene>
    <name evidence="1" type="ORF">HMPREF0650_0160</name>
</gene>
<accession>D1W2Q6</accession>
<sequence length="40" mass="5083">MELSLICHHKKRYNKFVFSDIRNFYKKYGQFVKYQVVTHW</sequence>
<evidence type="ECO:0000313" key="1">
    <source>
        <dbReference type="EMBL" id="EFA93200.1"/>
    </source>
</evidence>